<organism evidence="2 3">
    <name type="scientific">Crenichthys baileyi</name>
    <name type="common">White River springfish</name>
    <dbReference type="NCBI Taxonomy" id="28760"/>
    <lineage>
        <taxon>Eukaryota</taxon>
        <taxon>Metazoa</taxon>
        <taxon>Chordata</taxon>
        <taxon>Craniata</taxon>
        <taxon>Vertebrata</taxon>
        <taxon>Euteleostomi</taxon>
        <taxon>Actinopterygii</taxon>
        <taxon>Neopterygii</taxon>
        <taxon>Teleostei</taxon>
        <taxon>Neoteleostei</taxon>
        <taxon>Acanthomorphata</taxon>
        <taxon>Ovalentaria</taxon>
        <taxon>Atherinomorphae</taxon>
        <taxon>Cyprinodontiformes</taxon>
        <taxon>Goodeidae</taxon>
        <taxon>Crenichthys</taxon>
    </lineage>
</organism>
<evidence type="ECO:0000313" key="2">
    <source>
        <dbReference type="EMBL" id="KAK5600740.1"/>
    </source>
</evidence>
<evidence type="ECO:0000313" key="3">
    <source>
        <dbReference type="Proteomes" id="UP001311232"/>
    </source>
</evidence>
<name>A0AAV9QXM1_9TELE</name>
<protein>
    <submittedName>
        <fullName evidence="2">Uncharacterized protein</fullName>
    </submittedName>
</protein>
<sequence>MRQLSWGATSKPTPARHLFQQATPEESPASLKEMGSRAQAVRGASLSIQRSVRRGLHLRLLPNSLCTSPLWIPLQVVGALGDGLSSLNWAWPSRVPEQPGHQALSDESRP</sequence>
<gene>
    <name evidence="2" type="ORF">CRENBAI_010866</name>
</gene>
<feature type="compositionally biased region" description="Polar residues" evidence="1">
    <location>
        <begin position="1"/>
        <end position="12"/>
    </location>
</feature>
<comment type="caution">
    <text evidence="2">The sequence shown here is derived from an EMBL/GenBank/DDBJ whole genome shotgun (WGS) entry which is preliminary data.</text>
</comment>
<reference evidence="2 3" key="1">
    <citation type="submission" date="2021-06" db="EMBL/GenBank/DDBJ databases">
        <authorList>
            <person name="Palmer J.M."/>
        </authorList>
    </citation>
    <scope>NUCLEOTIDE SEQUENCE [LARGE SCALE GENOMIC DNA]</scope>
    <source>
        <strain evidence="2 3">MEX-2019</strain>
        <tissue evidence="2">Muscle</tissue>
    </source>
</reference>
<dbReference type="Proteomes" id="UP001311232">
    <property type="component" value="Unassembled WGS sequence"/>
</dbReference>
<keyword evidence="3" id="KW-1185">Reference proteome</keyword>
<dbReference type="AlphaFoldDB" id="A0AAV9QXM1"/>
<feature type="region of interest" description="Disordered" evidence="1">
    <location>
        <begin position="1"/>
        <end position="38"/>
    </location>
</feature>
<proteinExistence type="predicted"/>
<evidence type="ECO:0000256" key="1">
    <source>
        <dbReference type="SAM" id="MobiDB-lite"/>
    </source>
</evidence>
<dbReference type="EMBL" id="JAHHUM010002801">
    <property type="protein sequence ID" value="KAK5600740.1"/>
    <property type="molecule type" value="Genomic_DNA"/>
</dbReference>
<accession>A0AAV9QXM1</accession>